<dbReference type="InterPro" id="IPR036175">
    <property type="entry name" value="Sec23/24_helical_dom_sf"/>
</dbReference>
<dbReference type="GO" id="GO:0030127">
    <property type="term" value="C:COPII vesicle coat"/>
    <property type="evidence" value="ECO:0007669"/>
    <property type="project" value="InterPro"/>
</dbReference>
<organism evidence="5">
    <name type="scientific">Brugia timori</name>
    <dbReference type="NCBI Taxonomy" id="42155"/>
    <lineage>
        <taxon>Eukaryota</taxon>
        <taxon>Metazoa</taxon>
        <taxon>Ecdysozoa</taxon>
        <taxon>Nematoda</taxon>
        <taxon>Chromadorea</taxon>
        <taxon>Rhabditida</taxon>
        <taxon>Spirurina</taxon>
        <taxon>Spiruromorpha</taxon>
        <taxon>Filarioidea</taxon>
        <taxon>Onchocercidae</taxon>
        <taxon>Brugia</taxon>
    </lineage>
</organism>
<dbReference type="InterPro" id="IPR036180">
    <property type="entry name" value="Gelsolin-like_dom_sf"/>
</dbReference>
<dbReference type="EMBL" id="UZAG01003623">
    <property type="protein sequence ID" value="VDO15637.1"/>
    <property type="molecule type" value="Genomic_DNA"/>
</dbReference>
<dbReference type="SUPFAM" id="SSF82754">
    <property type="entry name" value="C-terminal, gelsolin-like domain of Sec23/24"/>
    <property type="match status" value="1"/>
</dbReference>
<dbReference type="InterPro" id="IPR006900">
    <property type="entry name" value="Sec23/24_helical_dom"/>
</dbReference>
<evidence type="ECO:0000259" key="1">
    <source>
        <dbReference type="Pfam" id="PF00626"/>
    </source>
</evidence>
<dbReference type="AlphaFoldDB" id="A0A0R3QDX5"/>
<dbReference type="WBParaSite" id="BTMF_0000456101-mRNA-1">
    <property type="protein sequence ID" value="BTMF_0000456101-mRNA-1"/>
    <property type="gene ID" value="BTMF_0000456101"/>
</dbReference>
<dbReference type="Proteomes" id="UP000280834">
    <property type="component" value="Unassembled WGS sequence"/>
</dbReference>
<dbReference type="GO" id="GO:0006886">
    <property type="term" value="P:intracellular protein transport"/>
    <property type="evidence" value="ECO:0007669"/>
    <property type="project" value="InterPro"/>
</dbReference>
<keyword evidence="4" id="KW-1185">Reference proteome</keyword>
<proteinExistence type="predicted"/>
<dbReference type="Pfam" id="PF04815">
    <property type="entry name" value="Sec23_helical"/>
    <property type="match status" value="1"/>
</dbReference>
<accession>A0A0R3QDX5</accession>
<reference evidence="5" key="1">
    <citation type="submission" date="2017-02" db="UniProtKB">
        <authorList>
            <consortium name="WormBaseParasite"/>
        </authorList>
    </citation>
    <scope>IDENTIFICATION</scope>
</reference>
<dbReference type="PANTHER" id="PTHR13803">
    <property type="entry name" value="SEC24-RELATED PROTEIN"/>
    <property type="match status" value="1"/>
</dbReference>
<dbReference type="InterPro" id="IPR050550">
    <property type="entry name" value="SEC23_SEC24_subfamily"/>
</dbReference>
<feature type="domain" description="Sec23/Sec24 helical" evidence="2">
    <location>
        <begin position="12"/>
        <end position="54"/>
    </location>
</feature>
<dbReference type="GO" id="GO:0070971">
    <property type="term" value="C:endoplasmic reticulum exit site"/>
    <property type="evidence" value="ECO:0007669"/>
    <property type="project" value="TreeGrafter"/>
</dbReference>
<dbReference type="SUPFAM" id="SSF81811">
    <property type="entry name" value="Helical domain of Sec23/24"/>
    <property type="match status" value="1"/>
</dbReference>
<dbReference type="GO" id="GO:0090110">
    <property type="term" value="P:COPII-coated vesicle cargo loading"/>
    <property type="evidence" value="ECO:0007669"/>
    <property type="project" value="TreeGrafter"/>
</dbReference>
<dbReference type="InterPro" id="IPR029006">
    <property type="entry name" value="ADF-H/Gelsolin-like_dom_sf"/>
</dbReference>
<name>A0A0R3QDX5_9BILA</name>
<evidence type="ECO:0000313" key="3">
    <source>
        <dbReference type="EMBL" id="VDO15637.1"/>
    </source>
</evidence>
<evidence type="ECO:0000259" key="2">
    <source>
        <dbReference type="Pfam" id="PF04815"/>
    </source>
</evidence>
<dbReference type="GO" id="GO:0000149">
    <property type="term" value="F:SNARE binding"/>
    <property type="evidence" value="ECO:0007669"/>
    <property type="project" value="TreeGrafter"/>
</dbReference>
<protein>
    <submittedName>
        <fullName evidence="5">Protein transport protein Sec24-like At3g07100</fullName>
    </submittedName>
</protein>
<sequence length="184" mass="21232">MDRTSCMLSPVTSIRLLPLYVLGMLKHRAFIAGQSIRLDSRVAALLLFRSASLEVIDLELYPALYELNHFVENETDPPRLHLSFEHINRNGVYLLDTGSYVYVYISSNVEASIIKRLFGVNTFERIDDEASLFSIMFLKSCNDNFFRFLGPFEALDNPFSNRVHNFLRKLSIYRSVFAPVILIR</sequence>
<dbReference type="STRING" id="42155.A0A0R3QDX5"/>
<dbReference type="InterPro" id="IPR007123">
    <property type="entry name" value="Gelsolin-like_dom"/>
</dbReference>
<evidence type="ECO:0000313" key="4">
    <source>
        <dbReference type="Proteomes" id="UP000280834"/>
    </source>
</evidence>
<dbReference type="Gene3D" id="3.40.20.10">
    <property type="entry name" value="Severin"/>
    <property type="match status" value="1"/>
</dbReference>
<evidence type="ECO:0000313" key="5">
    <source>
        <dbReference type="WBParaSite" id="BTMF_0000456101-mRNA-1"/>
    </source>
</evidence>
<gene>
    <name evidence="3" type="ORF">BTMF_LOCUS3858</name>
</gene>
<dbReference type="GO" id="GO:0008270">
    <property type="term" value="F:zinc ion binding"/>
    <property type="evidence" value="ECO:0007669"/>
    <property type="project" value="TreeGrafter"/>
</dbReference>
<dbReference type="PANTHER" id="PTHR13803:SF39">
    <property type="entry name" value="SECRETORY 24AB, ISOFORM A"/>
    <property type="match status" value="1"/>
</dbReference>
<feature type="domain" description="Gelsolin-like" evidence="1">
    <location>
        <begin position="76"/>
        <end position="129"/>
    </location>
</feature>
<reference evidence="3 4" key="2">
    <citation type="submission" date="2018-11" db="EMBL/GenBank/DDBJ databases">
        <authorList>
            <consortium name="Pathogen Informatics"/>
        </authorList>
    </citation>
    <scope>NUCLEOTIDE SEQUENCE [LARGE SCALE GENOMIC DNA]</scope>
</reference>
<dbReference type="Pfam" id="PF00626">
    <property type="entry name" value="Gelsolin"/>
    <property type="match status" value="1"/>
</dbReference>